<feature type="active site" description="Proton acceptor" evidence="17">
    <location>
        <position position="370"/>
    </location>
</feature>
<dbReference type="Proteomes" id="UP001500393">
    <property type="component" value="Unassembled WGS sequence"/>
</dbReference>
<feature type="binding site" evidence="17">
    <location>
        <position position="447"/>
    </location>
    <ligand>
        <name>acetyl-CoA</name>
        <dbReference type="ChEBI" id="CHEBI:57288"/>
    </ligand>
</feature>
<evidence type="ECO:0000313" key="20">
    <source>
        <dbReference type="EMBL" id="GAA1617445.1"/>
    </source>
</evidence>
<dbReference type="InterPro" id="IPR018357">
    <property type="entry name" value="Hexapep_transf_CS"/>
</dbReference>
<evidence type="ECO:0000256" key="16">
    <source>
        <dbReference type="ARBA" id="ARBA00049628"/>
    </source>
</evidence>
<sequence length="535" mass="54237">MTSHRPAAVIIMAAGQGTRMKSATPKVLHEIGGRSLVGHAVVAARALAPEHLVVVVGTGREQVEAHLATVDPDVRTAVQEQQLGTGDAVRSGLTAVPDDFDGTVIVTSGDVPLLKSDTLKELVGEHEARGNAVTVLTARVPDPTGYGRIVPSDDGSVAGIVEHKDATPEQREIDEINAGIYAFDAATLRDGLSRLTTDNAQGELYLTDVLAIAKSDGKRVGAYVTEDAMQTEGVNDRVQLAALRAELNRRTLDTLMRAGVTVVDPNTTWVDSTVTLERDVTLLPNTQLHGATTVATGATIGPDTTLTDIQVGEGATIIRCHGSSAVIGAGASVGPFAYLRPGTTLGVKGKIGTFVETKNTAIGDGAKVPHLTYAGDATIGEGANVGAGTIFANYDGVKKHHSTVGRHVFIGSNSVLVAPANIADGAYIAAGTALSDAVGPGEMAVARGKQRNIAGWVARKRAGTKTAKAAEEALAATEAANAEAGPADAGAGAANAGAVDAGPGAVDAGGTSAAGAAPGGLPGDTGDKDQREARP</sequence>
<comment type="subcellular location">
    <subcellularLocation>
        <location evidence="17">Cytoplasm</location>
    </subcellularLocation>
</comment>
<feature type="binding site" evidence="17">
    <location>
        <position position="387"/>
    </location>
    <ligand>
        <name>acetyl-CoA</name>
        <dbReference type="ChEBI" id="CHEBI:57288"/>
    </ligand>
</feature>
<feature type="region of interest" description="Linker" evidence="17">
    <location>
        <begin position="238"/>
        <end position="258"/>
    </location>
</feature>
<feature type="binding site" evidence="17">
    <location>
        <position position="430"/>
    </location>
    <ligand>
        <name>acetyl-CoA</name>
        <dbReference type="ChEBI" id="CHEBI:57288"/>
    </ligand>
</feature>
<gene>
    <name evidence="17 20" type="primary">glmU</name>
    <name evidence="20" type="ORF">GCM10009789_84250</name>
</gene>
<dbReference type="Gene3D" id="2.160.10.10">
    <property type="entry name" value="Hexapeptide repeat proteins"/>
    <property type="match status" value="1"/>
</dbReference>
<feature type="binding site" evidence="17">
    <location>
        <begin position="84"/>
        <end position="85"/>
    </location>
    <ligand>
        <name>UDP-N-acetyl-alpha-D-glucosamine</name>
        <dbReference type="ChEBI" id="CHEBI:57705"/>
    </ligand>
</feature>
<organism evidence="20 21">
    <name type="scientific">Kribbella sancticallisti</name>
    <dbReference type="NCBI Taxonomy" id="460087"/>
    <lineage>
        <taxon>Bacteria</taxon>
        <taxon>Bacillati</taxon>
        <taxon>Actinomycetota</taxon>
        <taxon>Actinomycetes</taxon>
        <taxon>Propionibacteriales</taxon>
        <taxon>Kribbellaceae</taxon>
        <taxon>Kribbella</taxon>
    </lineage>
</organism>
<evidence type="ECO:0000256" key="9">
    <source>
        <dbReference type="ARBA" id="ARBA00022960"/>
    </source>
</evidence>
<comment type="caution">
    <text evidence="17">Lacks conserved residue(s) required for the propagation of feature annotation.</text>
</comment>
<keyword evidence="9 17" id="KW-0133">Cell shape</keyword>
<keyword evidence="11 17" id="KW-0511">Multifunctional enzyme</keyword>
<feature type="binding site" evidence="17">
    <location>
        <position position="162"/>
    </location>
    <ligand>
        <name>UDP-N-acetyl-alpha-D-glucosamine</name>
        <dbReference type="ChEBI" id="CHEBI:57705"/>
    </ligand>
</feature>
<dbReference type="InterPro" id="IPR038009">
    <property type="entry name" value="GlmU_C_LbH"/>
</dbReference>
<dbReference type="InterPro" id="IPR029044">
    <property type="entry name" value="Nucleotide-diphossugar_trans"/>
</dbReference>
<dbReference type="InterPro" id="IPR011004">
    <property type="entry name" value="Trimer_LpxA-like_sf"/>
</dbReference>
<evidence type="ECO:0000256" key="11">
    <source>
        <dbReference type="ARBA" id="ARBA00023268"/>
    </source>
</evidence>
<dbReference type="InterPro" id="IPR005882">
    <property type="entry name" value="Bifunctional_GlmU"/>
</dbReference>
<keyword evidence="10 17" id="KW-0573">Peptidoglycan synthesis</keyword>
<evidence type="ECO:0000256" key="15">
    <source>
        <dbReference type="ARBA" id="ARBA00048493"/>
    </source>
</evidence>
<feature type="region of interest" description="Disordered" evidence="18">
    <location>
        <begin position="484"/>
        <end position="535"/>
    </location>
</feature>
<comment type="function">
    <text evidence="16 17">Catalyzes the last two sequential reactions in the de novo biosynthetic pathway for UDP-N-acetylglucosamine (UDP-GlcNAc). The C-terminal domain catalyzes the transfer of acetyl group from acetyl coenzyme A to glucosamine-1-phosphate (GlcN-1-P) to produce N-acetylglucosamine-1-phosphate (GlcNAc-1-P), which is converted into UDP-GlcNAc by the transfer of uridine 5-monophosphate (from uridine 5-triphosphate), a reaction catalyzed by the N-terminal domain.</text>
</comment>
<dbReference type="EMBL" id="BAAAOS010000068">
    <property type="protein sequence ID" value="GAA1617445.1"/>
    <property type="molecule type" value="Genomic_DNA"/>
</dbReference>
<feature type="binding site" evidence="17">
    <location>
        <position position="147"/>
    </location>
    <ligand>
        <name>UDP-N-acetyl-alpha-D-glucosamine</name>
        <dbReference type="ChEBI" id="CHEBI:57705"/>
    </ligand>
</feature>
<dbReference type="InterPro" id="IPR005835">
    <property type="entry name" value="NTP_transferase_dom"/>
</dbReference>
<evidence type="ECO:0000259" key="19">
    <source>
        <dbReference type="Pfam" id="PF00483"/>
    </source>
</evidence>
<dbReference type="Gene3D" id="3.90.550.10">
    <property type="entry name" value="Spore Coat Polysaccharide Biosynthesis Protein SpsA, Chain A"/>
    <property type="match status" value="1"/>
</dbReference>
<evidence type="ECO:0000256" key="8">
    <source>
        <dbReference type="ARBA" id="ARBA00022842"/>
    </source>
</evidence>
<feature type="binding site" evidence="17">
    <location>
        <begin position="108"/>
        <end position="110"/>
    </location>
    <ligand>
        <name>UDP-N-acetyl-alpha-D-glucosamine</name>
        <dbReference type="ChEBI" id="CHEBI:57705"/>
    </ligand>
</feature>
<feature type="binding site" evidence="17">
    <location>
        <position position="177"/>
    </location>
    <ligand>
        <name>UDP-N-acetyl-alpha-D-glucosamine</name>
        <dbReference type="ChEBI" id="CHEBI:57705"/>
    </ligand>
</feature>
<dbReference type="PROSITE" id="PS00101">
    <property type="entry name" value="HEXAPEP_TRANSFERASES"/>
    <property type="match status" value="1"/>
</dbReference>
<reference evidence="21" key="1">
    <citation type="journal article" date="2019" name="Int. J. Syst. Evol. Microbiol.">
        <title>The Global Catalogue of Microorganisms (GCM) 10K type strain sequencing project: providing services to taxonomists for standard genome sequencing and annotation.</title>
        <authorList>
            <consortium name="The Broad Institute Genomics Platform"/>
            <consortium name="The Broad Institute Genome Sequencing Center for Infectious Disease"/>
            <person name="Wu L."/>
            <person name="Ma J."/>
        </authorList>
    </citation>
    <scope>NUCLEOTIDE SEQUENCE [LARGE SCALE GENOMIC DNA]</scope>
    <source>
        <strain evidence="21">JCM 14969</strain>
    </source>
</reference>
<dbReference type="SUPFAM" id="SSF51161">
    <property type="entry name" value="Trimeric LpxA-like enzymes"/>
    <property type="match status" value="1"/>
</dbReference>
<dbReference type="PANTHER" id="PTHR43584">
    <property type="entry name" value="NUCLEOTIDYL TRANSFERASE"/>
    <property type="match status" value="1"/>
</dbReference>
<keyword evidence="21" id="KW-1185">Reference proteome</keyword>
<dbReference type="NCBIfam" id="TIGR01173">
    <property type="entry name" value="glmU"/>
    <property type="match status" value="1"/>
</dbReference>
<comment type="pathway">
    <text evidence="2 17">Nucleotide-sugar biosynthesis; UDP-N-acetyl-alpha-D-glucosamine biosynthesis; UDP-N-acetyl-alpha-D-glucosamine from N-acetyl-alpha-D-glucosamine 1-phosphate: step 1/1.</text>
</comment>
<protein>
    <recommendedName>
        <fullName evidence="17">Bifunctional protein GlmU</fullName>
    </recommendedName>
    <domain>
        <recommendedName>
            <fullName evidence="17">UDP-N-acetylglucosamine pyrophosphorylase</fullName>
            <ecNumber evidence="17">2.7.7.23</ecNumber>
        </recommendedName>
        <alternativeName>
            <fullName evidence="17">N-acetylglucosamine-1-phosphate uridyltransferase</fullName>
        </alternativeName>
    </domain>
    <domain>
        <recommendedName>
            <fullName evidence="17">Glucosamine-1-phosphate N-acetyltransferase</fullName>
            <ecNumber evidence="17">2.3.1.157</ecNumber>
        </recommendedName>
    </domain>
</protein>
<feature type="binding site" evidence="17">
    <location>
        <position position="110"/>
    </location>
    <ligand>
        <name>Mg(2+)</name>
        <dbReference type="ChEBI" id="CHEBI:18420"/>
    </ligand>
</feature>
<dbReference type="Pfam" id="PF00483">
    <property type="entry name" value="NTP_transferase"/>
    <property type="match status" value="1"/>
</dbReference>
<comment type="similarity">
    <text evidence="17">In the C-terminal section; belongs to the transferase hexapeptide repeat family.</text>
</comment>
<evidence type="ECO:0000256" key="2">
    <source>
        <dbReference type="ARBA" id="ARBA00005208"/>
    </source>
</evidence>
<evidence type="ECO:0000256" key="17">
    <source>
        <dbReference type="HAMAP-Rule" id="MF_01631"/>
    </source>
</evidence>
<evidence type="ECO:0000256" key="1">
    <source>
        <dbReference type="ARBA" id="ARBA00005166"/>
    </source>
</evidence>
<dbReference type="RefSeq" id="WP_344222396.1">
    <property type="nucleotide sequence ID" value="NZ_BAAAOS010000068.1"/>
</dbReference>
<dbReference type="PANTHER" id="PTHR43584:SF3">
    <property type="entry name" value="BIFUNCTIONAL PROTEIN GLMU"/>
    <property type="match status" value="1"/>
</dbReference>
<evidence type="ECO:0000256" key="4">
    <source>
        <dbReference type="ARBA" id="ARBA00022679"/>
    </source>
</evidence>
<feature type="domain" description="Nucleotidyl transferase" evidence="19">
    <location>
        <begin position="9"/>
        <end position="228"/>
    </location>
</feature>
<keyword evidence="7 17" id="KW-0677">Repeat</keyword>
<evidence type="ECO:0000256" key="6">
    <source>
        <dbReference type="ARBA" id="ARBA00022723"/>
    </source>
</evidence>
<keyword evidence="8 17" id="KW-0460">Magnesium</keyword>
<feature type="region of interest" description="N-acetyltransferase" evidence="17">
    <location>
        <begin position="259"/>
        <end position="535"/>
    </location>
</feature>
<feature type="binding site" evidence="17">
    <location>
        <position position="412"/>
    </location>
    <ligand>
        <name>acetyl-CoA</name>
        <dbReference type="ChEBI" id="CHEBI:57288"/>
    </ligand>
</feature>
<feature type="binding site" evidence="17">
    <location>
        <position position="235"/>
    </location>
    <ligand>
        <name>UDP-N-acetyl-alpha-D-glucosamine</name>
        <dbReference type="ChEBI" id="CHEBI:57705"/>
    </ligand>
</feature>
<comment type="caution">
    <text evidence="20">The sequence shown here is derived from an EMBL/GenBank/DDBJ whole genome shotgun (WGS) entry which is preliminary data.</text>
</comment>
<feature type="binding site" evidence="17">
    <location>
        <position position="384"/>
    </location>
    <ligand>
        <name>UDP-N-acetyl-alpha-D-glucosamine</name>
        <dbReference type="ChEBI" id="CHEBI:57705"/>
    </ligand>
</feature>
<comment type="pathway">
    <text evidence="1 17">Nucleotide-sugar biosynthesis; UDP-N-acetyl-alpha-D-glucosamine biosynthesis; N-acetyl-alpha-D-glucosamine 1-phosphate from alpha-D-glucosamine 6-phosphate (route II): step 2/2.</text>
</comment>
<evidence type="ECO:0000256" key="7">
    <source>
        <dbReference type="ARBA" id="ARBA00022737"/>
    </source>
</evidence>
<feature type="binding site" evidence="17">
    <location>
        <position position="340"/>
    </location>
    <ligand>
        <name>UDP-N-acetyl-alpha-D-glucosamine</name>
        <dbReference type="ChEBI" id="CHEBI:57705"/>
    </ligand>
</feature>
<keyword evidence="4 17" id="KW-0808">Transferase</keyword>
<feature type="binding site" evidence="17">
    <location>
        <position position="26"/>
    </location>
    <ligand>
        <name>UDP-N-acetyl-alpha-D-glucosamine</name>
        <dbReference type="ChEBI" id="CHEBI:57705"/>
    </ligand>
</feature>
<dbReference type="InterPro" id="IPR050065">
    <property type="entry name" value="GlmU-like"/>
</dbReference>
<evidence type="ECO:0000256" key="18">
    <source>
        <dbReference type="SAM" id="MobiDB-lite"/>
    </source>
</evidence>
<feature type="binding site" evidence="17">
    <location>
        <position position="373"/>
    </location>
    <ligand>
        <name>UDP-N-acetyl-alpha-D-glucosamine</name>
        <dbReference type="ChEBI" id="CHEBI:57705"/>
    </ligand>
</feature>
<dbReference type="HAMAP" id="MF_01631">
    <property type="entry name" value="GlmU"/>
    <property type="match status" value="1"/>
</dbReference>
<comment type="subunit">
    <text evidence="17">Homotrimer.</text>
</comment>
<keyword evidence="13 17" id="KW-0961">Cell wall biogenesis/degradation</keyword>
<dbReference type="EC" id="2.7.7.23" evidence="17"/>
<evidence type="ECO:0000256" key="5">
    <source>
        <dbReference type="ARBA" id="ARBA00022695"/>
    </source>
</evidence>
<feature type="compositionally biased region" description="Low complexity" evidence="18">
    <location>
        <begin position="484"/>
        <end position="516"/>
    </location>
</feature>
<proteinExistence type="inferred from homology"/>
<feature type="binding site" evidence="17">
    <location>
        <position position="79"/>
    </location>
    <ligand>
        <name>UDP-N-acetyl-alpha-D-glucosamine</name>
        <dbReference type="ChEBI" id="CHEBI:57705"/>
    </ligand>
</feature>
<comment type="pathway">
    <text evidence="17">Bacterial outer membrane biogenesis; LPS lipid A biosynthesis.</text>
</comment>
<dbReference type="NCBIfam" id="NF010932">
    <property type="entry name" value="PRK14352.1"/>
    <property type="match status" value="1"/>
</dbReference>
<keyword evidence="5 17" id="KW-0548">Nucleotidyltransferase</keyword>
<evidence type="ECO:0000256" key="13">
    <source>
        <dbReference type="ARBA" id="ARBA00023316"/>
    </source>
</evidence>
<feature type="binding site" evidence="17">
    <location>
        <position position="235"/>
    </location>
    <ligand>
        <name>Mg(2+)</name>
        <dbReference type="ChEBI" id="CHEBI:18420"/>
    </ligand>
</feature>
<evidence type="ECO:0000256" key="3">
    <source>
        <dbReference type="ARBA" id="ARBA00022490"/>
    </source>
</evidence>
<comment type="catalytic activity">
    <reaction evidence="15 17">
        <text>N-acetyl-alpha-D-glucosamine 1-phosphate + UTP + H(+) = UDP-N-acetyl-alpha-D-glucosamine + diphosphate</text>
        <dbReference type="Rhea" id="RHEA:13509"/>
        <dbReference type="ChEBI" id="CHEBI:15378"/>
        <dbReference type="ChEBI" id="CHEBI:33019"/>
        <dbReference type="ChEBI" id="CHEBI:46398"/>
        <dbReference type="ChEBI" id="CHEBI:57705"/>
        <dbReference type="ChEBI" id="CHEBI:57776"/>
        <dbReference type="EC" id="2.7.7.23"/>
    </reaction>
</comment>
<comment type="catalytic activity">
    <reaction evidence="14 17">
        <text>alpha-D-glucosamine 1-phosphate + acetyl-CoA = N-acetyl-alpha-D-glucosamine 1-phosphate + CoA + H(+)</text>
        <dbReference type="Rhea" id="RHEA:13725"/>
        <dbReference type="ChEBI" id="CHEBI:15378"/>
        <dbReference type="ChEBI" id="CHEBI:57287"/>
        <dbReference type="ChEBI" id="CHEBI:57288"/>
        <dbReference type="ChEBI" id="CHEBI:57776"/>
        <dbReference type="ChEBI" id="CHEBI:58516"/>
        <dbReference type="EC" id="2.3.1.157"/>
    </reaction>
</comment>
<comment type="similarity">
    <text evidence="17">In the N-terminal section; belongs to the N-acetylglucosamine-1-phosphate uridyltransferase family.</text>
</comment>
<name>A0ABP4QTL7_9ACTN</name>
<feature type="region of interest" description="Pyrophosphorylase" evidence="17">
    <location>
        <begin position="1"/>
        <end position="237"/>
    </location>
</feature>
<evidence type="ECO:0000256" key="12">
    <source>
        <dbReference type="ARBA" id="ARBA00023315"/>
    </source>
</evidence>
<dbReference type="EC" id="2.3.1.157" evidence="17"/>
<keyword evidence="6 17" id="KW-0479">Metal-binding</keyword>
<evidence type="ECO:0000256" key="14">
    <source>
        <dbReference type="ARBA" id="ARBA00048247"/>
    </source>
</evidence>
<evidence type="ECO:0000256" key="10">
    <source>
        <dbReference type="ARBA" id="ARBA00022984"/>
    </source>
</evidence>
<dbReference type="SUPFAM" id="SSF53448">
    <property type="entry name" value="Nucleotide-diphospho-sugar transferases"/>
    <property type="match status" value="1"/>
</dbReference>
<evidence type="ECO:0000313" key="21">
    <source>
        <dbReference type="Proteomes" id="UP001500393"/>
    </source>
</evidence>
<keyword evidence="3 17" id="KW-0963">Cytoplasm</keyword>
<feature type="binding site" evidence="17">
    <location>
        <begin position="393"/>
        <end position="394"/>
    </location>
    <ligand>
        <name>acetyl-CoA</name>
        <dbReference type="ChEBI" id="CHEBI:57288"/>
    </ligand>
</feature>
<feature type="binding site" evidence="17">
    <location>
        <position position="358"/>
    </location>
    <ligand>
        <name>UDP-N-acetyl-alpha-D-glucosamine</name>
        <dbReference type="ChEBI" id="CHEBI:57705"/>
    </ligand>
</feature>
<dbReference type="CDD" id="cd02540">
    <property type="entry name" value="GT2_GlmU_N_bac"/>
    <property type="match status" value="1"/>
</dbReference>
<comment type="cofactor">
    <cofactor evidence="17">
        <name>Mg(2+)</name>
        <dbReference type="ChEBI" id="CHEBI:18420"/>
    </cofactor>
    <text evidence="17">Binds 1 Mg(2+) ion per subunit.</text>
</comment>
<feature type="compositionally biased region" description="Basic and acidic residues" evidence="18">
    <location>
        <begin position="525"/>
        <end position="535"/>
    </location>
</feature>
<keyword evidence="12 17" id="KW-0012">Acyltransferase</keyword>
<dbReference type="CDD" id="cd03353">
    <property type="entry name" value="LbH_GlmU_C"/>
    <property type="match status" value="1"/>
</dbReference>
<accession>A0ABP4QTL7</accession>